<dbReference type="Proteomes" id="UP000586722">
    <property type="component" value="Unassembled WGS sequence"/>
</dbReference>
<proteinExistence type="predicted"/>
<evidence type="ECO:0000313" key="1">
    <source>
        <dbReference type="EMBL" id="NBN77073.1"/>
    </source>
</evidence>
<name>A0A7X5EZN0_9HYPH</name>
<dbReference type="InterPro" id="IPR009367">
    <property type="entry name" value="Elm1-like"/>
</dbReference>
<gene>
    <name evidence="1" type="ORF">GWI72_02195</name>
</gene>
<evidence type="ECO:0000313" key="2">
    <source>
        <dbReference type="Proteomes" id="UP000586722"/>
    </source>
</evidence>
<dbReference type="PANTHER" id="PTHR33986">
    <property type="entry name" value="OS02G0535700 PROTEIN"/>
    <property type="match status" value="1"/>
</dbReference>
<dbReference type="Pfam" id="PF06258">
    <property type="entry name" value="Mito_fiss_Elm1"/>
    <property type="match status" value="1"/>
</dbReference>
<dbReference type="RefSeq" id="WP_161675342.1">
    <property type="nucleotide sequence ID" value="NZ_JAABLP010000002.1"/>
</dbReference>
<accession>A0A7X5EZN0</accession>
<sequence length="340" mass="36352">MNKKELETAISGGSAPVWILTDGKAGDEAQCIGVAEALGLAYERRVVRPRAPFTWAMPYGPIDPRESELRPGSPLAPPFPRLAIASGRRAVPYLKRLKRISDGYTFTVFLKDPRTGPATADFIWVSTHDRLRGDNVMVTLTAPHRMSAARLARASATPDPRLDGIAHPRVAVLVGGDSRHHRFSDADVHALVSGLETWARIGARLMITTSRRTPPALARALVDLSARGGHFFWDGTGDNPLAAMLARAEAIVVTADSTNMIGEAAATGRAVHVFHPGGGHAKIGKFLSELAKNGILHPFPGPLKTTTYEPLNSTPEIAAAIRDALLRRAAAGQSTIASQP</sequence>
<keyword evidence="2" id="KW-1185">Reference proteome</keyword>
<dbReference type="AlphaFoldDB" id="A0A7X5EZN0"/>
<dbReference type="PANTHER" id="PTHR33986:SF15">
    <property type="entry name" value="MITOCHONDRIAL FISSION PROTEIN ELM1"/>
    <property type="match status" value="1"/>
</dbReference>
<dbReference type="EMBL" id="JAABLQ010000001">
    <property type="protein sequence ID" value="NBN77073.1"/>
    <property type="molecule type" value="Genomic_DNA"/>
</dbReference>
<comment type="caution">
    <text evidence="1">The sequence shown here is derived from an EMBL/GenBank/DDBJ whole genome shotgun (WGS) entry which is preliminary data.</text>
</comment>
<protein>
    <submittedName>
        <fullName evidence="1">Nucleoside-diphosphate sugar epimerase</fullName>
    </submittedName>
</protein>
<organism evidence="1 2">
    <name type="scientific">Pannonibacter tanglangensis</name>
    <dbReference type="NCBI Taxonomy" id="2750084"/>
    <lineage>
        <taxon>Bacteria</taxon>
        <taxon>Pseudomonadati</taxon>
        <taxon>Pseudomonadota</taxon>
        <taxon>Alphaproteobacteria</taxon>
        <taxon>Hyphomicrobiales</taxon>
        <taxon>Stappiaceae</taxon>
        <taxon>Pannonibacter</taxon>
    </lineage>
</organism>
<reference evidence="2" key="1">
    <citation type="submission" date="2020-01" db="EMBL/GenBank/DDBJ databases">
        <authorList>
            <person name="Fang Y."/>
            <person name="Sun R."/>
            <person name="Nie L."/>
            <person name="He J."/>
            <person name="Hao L."/>
            <person name="Wang L."/>
            <person name="Su S."/>
            <person name="Lv E."/>
            <person name="Zhang Z."/>
            <person name="Xie R."/>
            <person name="Liu H."/>
        </authorList>
    </citation>
    <scope>NUCLEOTIDE SEQUENCE [LARGE SCALE GENOMIC DNA]</scope>
    <source>
        <strain evidence="2">XCT-53</strain>
    </source>
</reference>